<accession>A0A9N9W4Q7</accession>
<comment type="caution">
    <text evidence="3">The sequence shown here is derived from an EMBL/GenBank/DDBJ whole genome shotgun (WGS) entry which is preliminary data.</text>
</comment>
<feature type="compositionally biased region" description="Basic and acidic residues" evidence="2">
    <location>
        <begin position="56"/>
        <end position="69"/>
    </location>
</feature>
<dbReference type="AlphaFoldDB" id="A0A9N9W4Q7"/>
<organism evidence="3 4">
    <name type="scientific">Clonostachys rhizophaga</name>
    <dbReference type="NCBI Taxonomy" id="160324"/>
    <lineage>
        <taxon>Eukaryota</taxon>
        <taxon>Fungi</taxon>
        <taxon>Dikarya</taxon>
        <taxon>Ascomycota</taxon>
        <taxon>Pezizomycotina</taxon>
        <taxon>Sordariomycetes</taxon>
        <taxon>Hypocreomycetidae</taxon>
        <taxon>Hypocreales</taxon>
        <taxon>Bionectriaceae</taxon>
        <taxon>Clonostachys</taxon>
    </lineage>
</organism>
<protein>
    <submittedName>
        <fullName evidence="3">Uncharacterized protein</fullName>
    </submittedName>
</protein>
<sequence length="472" mass="52694">MLYEFINNNAQINPAARRRIRSHAATGKNLGKTLVRRSRKDLLGPAPRPVQVTVPERIHPPPKPHDSRAHPRQHAATTFDRQIGDGVSISSLPIDFLGESRALVHKAVTFFCRMHYTPQLSDAFQGHKGPPTMWFQLAFEDEAYFHIVMAISITSLNNVMAQGEDPALALQHQGRTVYLINSRLSQANPVSNANLAVVVMIAQYERLRGRFLESLVHLDGLYSMVEMRGGIATLIRDEPSLGQKIARLDLDLALYVGTRPRFDVAIITNDSTSIPWLSEPLIADHEQESCGFSDYLGLSIQLQSLAKQITCLGRQVNDAHVGLRTALHTRSFHVTLLRLGHRLIHFGPLGGPRPTSEIDNAVQLGLIAFLVPFMHQLDGTMPHCPLLSHQIHLAMQRDFATAEHTQEVLLWILLVSGASVFSQLEDDWLVSAVSKATKTLDLCTWEELACVMDKYPWIDGIYNKPARLLCGF</sequence>
<evidence type="ECO:0000313" key="4">
    <source>
        <dbReference type="Proteomes" id="UP000696573"/>
    </source>
</evidence>
<evidence type="ECO:0000256" key="1">
    <source>
        <dbReference type="ARBA" id="ARBA00023242"/>
    </source>
</evidence>
<keyword evidence="4" id="KW-1185">Reference proteome</keyword>
<dbReference type="EMBL" id="CABFNQ020000768">
    <property type="protein sequence ID" value="CAH0043212.1"/>
    <property type="molecule type" value="Genomic_DNA"/>
</dbReference>
<dbReference type="PANTHER" id="PTHR37540:SF9">
    <property type="entry name" value="ZN(2)-C6 FUNGAL-TYPE DOMAIN-CONTAINING PROTEIN"/>
    <property type="match status" value="1"/>
</dbReference>
<evidence type="ECO:0000256" key="2">
    <source>
        <dbReference type="SAM" id="MobiDB-lite"/>
    </source>
</evidence>
<reference evidence="3" key="1">
    <citation type="submission" date="2021-10" db="EMBL/GenBank/DDBJ databases">
        <authorList>
            <person name="Piombo E."/>
        </authorList>
    </citation>
    <scope>NUCLEOTIDE SEQUENCE</scope>
</reference>
<proteinExistence type="predicted"/>
<dbReference type="Pfam" id="PF11951">
    <property type="entry name" value="Fungal_trans_2"/>
    <property type="match status" value="1"/>
</dbReference>
<dbReference type="Proteomes" id="UP000696573">
    <property type="component" value="Unassembled WGS sequence"/>
</dbReference>
<evidence type="ECO:0000313" key="3">
    <source>
        <dbReference type="EMBL" id="CAH0043212.1"/>
    </source>
</evidence>
<name>A0A9N9W4Q7_9HYPO</name>
<feature type="region of interest" description="Disordered" evidence="2">
    <location>
        <begin position="42"/>
        <end position="79"/>
    </location>
</feature>
<dbReference type="OrthoDB" id="4158087at2759"/>
<dbReference type="PANTHER" id="PTHR37540">
    <property type="entry name" value="TRANSCRIPTION FACTOR (ACR-2), PUTATIVE-RELATED-RELATED"/>
    <property type="match status" value="1"/>
</dbReference>
<gene>
    <name evidence="3" type="ORF">CRHIZ90672A_00004984</name>
</gene>
<keyword evidence="1" id="KW-0539">Nucleus</keyword>
<dbReference type="InterPro" id="IPR021858">
    <property type="entry name" value="Fun_TF"/>
</dbReference>